<dbReference type="eggNOG" id="COG0745">
    <property type="taxonomic scope" value="Bacteria"/>
</dbReference>
<dbReference type="Proteomes" id="UP000009011">
    <property type="component" value="Chromosome"/>
</dbReference>
<dbReference type="PANTHER" id="PTHR44520">
    <property type="entry name" value="RESPONSE REGULATOR RCP1-RELATED"/>
    <property type="match status" value="1"/>
</dbReference>
<dbReference type="EMBL" id="CP003557">
    <property type="protein sequence ID" value="AFN75056.1"/>
    <property type="molecule type" value="Genomic_DNA"/>
</dbReference>
<evidence type="ECO:0000259" key="2">
    <source>
        <dbReference type="PROSITE" id="PS50110"/>
    </source>
</evidence>
<feature type="modified residue" description="4-aspartylphosphate" evidence="1">
    <location>
        <position position="66"/>
    </location>
</feature>
<dbReference type="PANTHER" id="PTHR44520:SF1">
    <property type="entry name" value="TWO-COMPONENT SYSTEM REGULATORY PROTEIN"/>
    <property type="match status" value="1"/>
</dbReference>
<dbReference type="KEGG" id="mro:MROS_1823"/>
<proteinExistence type="predicted"/>
<dbReference type="STRING" id="1191523.MROS_1823"/>
<keyword evidence="1" id="KW-0597">Phosphoprotein</keyword>
<sequence>MKKRNAVILLIEDDIAHAEIVKRSLEASEFKIELIHLFDGKEGLDFIFKAGKYSANNIQPDIILLDIRLPRINGFEFLQKIKNDEAFKVIPVVILSTSSNQTDIDRAFELGANSYLIKPLSFDRYKEMFGNFTDYWIGENFFPQLQV</sequence>
<reference evidence="3 4" key="1">
    <citation type="journal article" date="2013" name="PLoS ONE">
        <title>Genomic analysis of Melioribacter roseus, facultatively anaerobic organotrophic bacterium representing a novel deep lineage within Bacteriodetes/Chlorobi group.</title>
        <authorList>
            <person name="Kadnikov V.V."/>
            <person name="Mardanov A.V."/>
            <person name="Podosokorskaya O.A."/>
            <person name="Gavrilov S.N."/>
            <person name="Kublanov I.V."/>
            <person name="Beletsky A.V."/>
            <person name="Bonch-Osmolovskaya E.A."/>
            <person name="Ravin N.V."/>
        </authorList>
    </citation>
    <scope>NUCLEOTIDE SEQUENCE [LARGE SCALE GENOMIC DNA]</scope>
    <source>
        <strain evidence="4">JCM 17771 / P3M-2</strain>
    </source>
</reference>
<dbReference type="GO" id="GO:0000160">
    <property type="term" value="P:phosphorelay signal transduction system"/>
    <property type="evidence" value="ECO:0007669"/>
    <property type="project" value="InterPro"/>
</dbReference>
<dbReference type="AlphaFoldDB" id="I7A599"/>
<name>I7A599_MELRP</name>
<protein>
    <submittedName>
        <fullName evidence="3">Response regulator receiver protein</fullName>
    </submittedName>
</protein>
<dbReference type="InterPro" id="IPR001789">
    <property type="entry name" value="Sig_transdc_resp-reg_receiver"/>
</dbReference>
<accession>I7A599</accession>
<dbReference type="Gene3D" id="3.40.50.2300">
    <property type="match status" value="1"/>
</dbReference>
<dbReference type="Pfam" id="PF00072">
    <property type="entry name" value="Response_reg"/>
    <property type="match status" value="1"/>
</dbReference>
<gene>
    <name evidence="3" type="ordered locus">MROS_1823</name>
</gene>
<dbReference type="HOGENOM" id="CLU_000445_69_17_10"/>
<dbReference type="InterPro" id="IPR052893">
    <property type="entry name" value="TCS_response_regulator"/>
</dbReference>
<evidence type="ECO:0000313" key="3">
    <source>
        <dbReference type="EMBL" id="AFN75056.1"/>
    </source>
</evidence>
<dbReference type="PROSITE" id="PS50110">
    <property type="entry name" value="RESPONSE_REGULATORY"/>
    <property type="match status" value="1"/>
</dbReference>
<dbReference type="OrthoDB" id="7631574at2"/>
<dbReference type="SMART" id="SM00448">
    <property type="entry name" value="REC"/>
    <property type="match status" value="1"/>
</dbReference>
<dbReference type="SUPFAM" id="SSF52172">
    <property type="entry name" value="CheY-like"/>
    <property type="match status" value="1"/>
</dbReference>
<dbReference type="InterPro" id="IPR011006">
    <property type="entry name" value="CheY-like_superfamily"/>
</dbReference>
<organism evidence="3 4">
    <name type="scientific">Melioribacter roseus (strain DSM 23840 / JCM 17771 / VKM B-2668 / P3M-2)</name>
    <dbReference type="NCBI Taxonomy" id="1191523"/>
    <lineage>
        <taxon>Bacteria</taxon>
        <taxon>Pseudomonadati</taxon>
        <taxon>Ignavibacteriota</taxon>
        <taxon>Ignavibacteria</taxon>
        <taxon>Ignavibacteriales</taxon>
        <taxon>Melioribacteraceae</taxon>
        <taxon>Melioribacter</taxon>
    </lineage>
</organism>
<evidence type="ECO:0000256" key="1">
    <source>
        <dbReference type="PROSITE-ProRule" id="PRU00169"/>
    </source>
</evidence>
<evidence type="ECO:0000313" key="4">
    <source>
        <dbReference type="Proteomes" id="UP000009011"/>
    </source>
</evidence>
<feature type="domain" description="Response regulatory" evidence="2">
    <location>
        <begin position="7"/>
        <end position="133"/>
    </location>
</feature>
<keyword evidence="4" id="KW-1185">Reference proteome</keyword>
<dbReference type="RefSeq" id="WP_014856488.1">
    <property type="nucleotide sequence ID" value="NC_018178.1"/>
</dbReference>
<dbReference type="CDD" id="cd17557">
    <property type="entry name" value="REC_Rcp-like"/>
    <property type="match status" value="1"/>
</dbReference>